<protein>
    <submittedName>
        <fullName evidence="2">Uncharacterized protein</fullName>
    </submittedName>
</protein>
<dbReference type="Proteomes" id="UP000184096">
    <property type="component" value="Chromosome I"/>
</dbReference>
<gene>
    <name evidence="2" type="ORF">SAMN05444170_0224</name>
</gene>
<keyword evidence="3" id="KW-1185">Reference proteome</keyword>
<dbReference type="AlphaFoldDB" id="A0A1M7SUH1"/>
<accession>A0A1M7SUH1</accession>
<organism evidence="2 3">
    <name type="scientific">Bradyrhizobium erythrophlei</name>
    <dbReference type="NCBI Taxonomy" id="1437360"/>
    <lineage>
        <taxon>Bacteria</taxon>
        <taxon>Pseudomonadati</taxon>
        <taxon>Pseudomonadota</taxon>
        <taxon>Alphaproteobacteria</taxon>
        <taxon>Hyphomicrobiales</taxon>
        <taxon>Nitrobacteraceae</taxon>
        <taxon>Bradyrhizobium</taxon>
    </lineage>
</organism>
<evidence type="ECO:0000313" key="3">
    <source>
        <dbReference type="Proteomes" id="UP000184096"/>
    </source>
</evidence>
<feature type="signal peptide" evidence="1">
    <location>
        <begin position="1"/>
        <end position="21"/>
    </location>
</feature>
<evidence type="ECO:0000313" key="2">
    <source>
        <dbReference type="EMBL" id="SHN62050.1"/>
    </source>
</evidence>
<evidence type="ECO:0000256" key="1">
    <source>
        <dbReference type="SAM" id="SignalP"/>
    </source>
</evidence>
<feature type="chain" id="PRO_5009929285" evidence="1">
    <location>
        <begin position="22"/>
        <end position="89"/>
    </location>
</feature>
<reference evidence="3" key="1">
    <citation type="submission" date="2016-11" db="EMBL/GenBank/DDBJ databases">
        <authorList>
            <person name="Varghese N."/>
            <person name="Submissions S."/>
        </authorList>
    </citation>
    <scope>NUCLEOTIDE SEQUENCE [LARGE SCALE GENOMIC DNA]</scope>
    <source>
        <strain evidence="3">GAS401</strain>
    </source>
</reference>
<proteinExistence type="predicted"/>
<name>A0A1M7SUH1_9BRAD</name>
<keyword evidence="1" id="KW-0732">Signal</keyword>
<dbReference type="EMBL" id="LT670849">
    <property type="protein sequence ID" value="SHN62050.1"/>
    <property type="molecule type" value="Genomic_DNA"/>
</dbReference>
<sequence length="89" mass="9372">MKKLALALSTGLMVISLSAPAANAQTVRSEAAAHPRIVRAIENLEDAIGYLEAAPNNFGGHKAAAIQASRAAIAELRASLAFRAQQDRY</sequence>